<dbReference type="Proteomes" id="UP000483078">
    <property type="component" value="Unassembled WGS sequence"/>
</dbReference>
<comment type="caution">
    <text evidence="1">The sequence shown here is derived from an EMBL/GenBank/DDBJ whole genome shotgun (WGS) entry which is preliminary data.</text>
</comment>
<protein>
    <submittedName>
        <fullName evidence="1">DUF2125 domain-containing protein</fullName>
    </submittedName>
</protein>
<organism evidence="1 2">
    <name type="scientific">Sediminimonas qiaohouensis</name>
    <dbReference type="NCBI Taxonomy" id="552061"/>
    <lineage>
        <taxon>Bacteria</taxon>
        <taxon>Pseudomonadati</taxon>
        <taxon>Pseudomonadota</taxon>
        <taxon>Alphaproteobacteria</taxon>
        <taxon>Rhodobacterales</taxon>
        <taxon>Roseobacteraceae</taxon>
        <taxon>Sediminimonas</taxon>
    </lineage>
</organism>
<name>A0A7C9HBR2_9RHOB</name>
<dbReference type="Pfam" id="PF09898">
    <property type="entry name" value="DUF2125"/>
    <property type="match status" value="1"/>
</dbReference>
<proteinExistence type="predicted"/>
<evidence type="ECO:0000313" key="2">
    <source>
        <dbReference type="Proteomes" id="UP000483078"/>
    </source>
</evidence>
<gene>
    <name evidence="1" type="ORF">FH759_12535</name>
</gene>
<dbReference type="RefSeq" id="WP_273250276.1">
    <property type="nucleotide sequence ID" value="NZ_VENJ01000018.1"/>
</dbReference>
<dbReference type="EMBL" id="VENJ01000018">
    <property type="protein sequence ID" value="MTJ05506.1"/>
    <property type="molecule type" value="Genomic_DNA"/>
</dbReference>
<evidence type="ECO:0000313" key="1">
    <source>
        <dbReference type="EMBL" id="MTJ05506.1"/>
    </source>
</evidence>
<reference evidence="1 2" key="1">
    <citation type="submission" date="2019-06" db="EMBL/GenBank/DDBJ databases">
        <title>Enrichment of Autotrophic Halophilic Microorganisms from Red Sea Brine Pool Using Microbial Electrosynthesis System.</title>
        <authorList>
            <person name="Alqahtani M.F."/>
            <person name="Bajracharya S."/>
            <person name="Katuri K.P."/>
            <person name="Ali M."/>
            <person name="Saikaly P.E."/>
        </authorList>
    </citation>
    <scope>NUCLEOTIDE SEQUENCE [LARGE SCALE GENOMIC DNA]</scope>
    <source>
        <strain evidence="1">MES6</strain>
    </source>
</reference>
<accession>A0A7C9HBR2</accession>
<dbReference type="InterPro" id="IPR018666">
    <property type="entry name" value="DUF2125"/>
</dbReference>
<sequence length="333" mass="36393">MKRLLILIAVAAGLWSGYWVWGAQALKSDIANWFDTRRAEGWVADYADLSVAGFPNRLDTTLDAPSLADPGTGWAWQAPFFQILRLSYDADHRIAVWPDRQMVSTPHNKYDLTSADMRASIITGGTDAELERATLVADTVLIVRHGAEGGTAMTALNLAIKAQPDAPATYRVSLTADDLAPPAQTRRLIAPQEVLPHRFDALTADMTVTLTRPLDRRTLEQDRPQPTRIDIGKARAQWGDMVLEAAGTLQIDDLGRADGRVTLRARKWRDILRASTRAGAVPSAVADQIENALELLTAMAGNPRMLDIPLEFSGGRVYVGPVPVGTAPQFRLP</sequence>
<dbReference type="AlphaFoldDB" id="A0A7C9HBR2"/>